<dbReference type="InterPro" id="IPR011600">
    <property type="entry name" value="Pept_C14_caspase"/>
</dbReference>
<dbReference type="PANTHER" id="PTHR22576:SF37">
    <property type="entry name" value="MUCOSA-ASSOCIATED LYMPHOID TISSUE LYMPHOMA TRANSLOCATION PROTEIN 1"/>
    <property type="match status" value="1"/>
</dbReference>
<dbReference type="GO" id="GO:0004197">
    <property type="term" value="F:cysteine-type endopeptidase activity"/>
    <property type="evidence" value="ECO:0007669"/>
    <property type="project" value="InterPro"/>
</dbReference>
<evidence type="ECO:0000313" key="2">
    <source>
        <dbReference type="EMBL" id="VFK13870.1"/>
    </source>
</evidence>
<dbReference type="Pfam" id="PF00656">
    <property type="entry name" value="Peptidase_C14"/>
    <property type="match status" value="1"/>
</dbReference>
<feature type="domain" description="Peptidase C14 caspase" evidence="1">
    <location>
        <begin position="3"/>
        <end position="142"/>
    </location>
</feature>
<dbReference type="InterPro" id="IPR029030">
    <property type="entry name" value="Caspase-like_dom_sf"/>
</dbReference>
<dbReference type="PANTHER" id="PTHR22576">
    <property type="entry name" value="MUCOSA ASSOCIATED LYMPHOID TISSUE LYMPHOMA TRANSLOCATION PROTEIN 1/PARACASPASE"/>
    <property type="match status" value="1"/>
</dbReference>
<accession>A0A450WA15</accession>
<dbReference type="SUPFAM" id="SSF52129">
    <property type="entry name" value="Caspase-like"/>
    <property type="match status" value="1"/>
</dbReference>
<proteinExistence type="predicted"/>
<name>A0A450WA15_9GAMM</name>
<protein>
    <submittedName>
        <fullName evidence="2">Caspase domain-containing protein</fullName>
    </submittedName>
</protein>
<sequence>MEKHALLIGVSQYSASDLSPLPAAVADARALRRVLRHPKMGGFTDANVTLLENPDRQAMETAIEELFSGRNKDDLALLYFSGHGLKDDAGRLYLATGSTRKHPNGELVRASAVSASAVHENMQRSRARRQVVILDSCYSGAFPDRNIALISGRNGYGKTSFISCIKLLFVGANENMRANA</sequence>
<organism evidence="2">
    <name type="scientific">Candidatus Kentrum sp. LPFa</name>
    <dbReference type="NCBI Taxonomy" id="2126335"/>
    <lineage>
        <taxon>Bacteria</taxon>
        <taxon>Pseudomonadati</taxon>
        <taxon>Pseudomonadota</taxon>
        <taxon>Gammaproteobacteria</taxon>
        <taxon>Candidatus Kentrum</taxon>
    </lineage>
</organism>
<gene>
    <name evidence="2" type="ORF">BECKLPF1236B_GA0070989_10536</name>
</gene>
<dbReference type="EMBL" id="CAADFK010000053">
    <property type="protein sequence ID" value="VFK13870.1"/>
    <property type="molecule type" value="Genomic_DNA"/>
</dbReference>
<reference evidence="2" key="1">
    <citation type="submission" date="2019-02" db="EMBL/GenBank/DDBJ databases">
        <authorList>
            <person name="Gruber-Vodicka R. H."/>
            <person name="Seah K. B. B."/>
        </authorList>
    </citation>
    <scope>NUCLEOTIDE SEQUENCE</scope>
    <source>
        <strain evidence="2">BECK_S313</strain>
    </source>
</reference>
<dbReference type="NCBIfam" id="NF047832">
    <property type="entry name" value="caspase_w_EACC1"/>
    <property type="match status" value="1"/>
</dbReference>
<dbReference type="Gene3D" id="3.40.50.1460">
    <property type="match status" value="1"/>
</dbReference>
<evidence type="ECO:0000259" key="1">
    <source>
        <dbReference type="Pfam" id="PF00656"/>
    </source>
</evidence>
<dbReference type="AlphaFoldDB" id="A0A450WA15"/>
<dbReference type="GO" id="GO:0006508">
    <property type="term" value="P:proteolysis"/>
    <property type="evidence" value="ECO:0007669"/>
    <property type="project" value="InterPro"/>
</dbReference>
<dbReference type="InterPro" id="IPR052039">
    <property type="entry name" value="Caspase-related_regulators"/>
</dbReference>